<keyword evidence="3" id="KW-1185">Reference proteome</keyword>
<evidence type="ECO:0000313" key="2">
    <source>
        <dbReference type="EMBL" id="RZT66691.1"/>
    </source>
</evidence>
<dbReference type="EMBL" id="SHKI01000003">
    <property type="protein sequence ID" value="RZT66691.1"/>
    <property type="molecule type" value="Genomic_DNA"/>
</dbReference>
<dbReference type="RefSeq" id="WP_157992981.1">
    <property type="nucleotide sequence ID" value="NZ_QYAG01000001.1"/>
</dbReference>
<reference evidence="2 3" key="1">
    <citation type="journal article" date="2015" name="Stand. Genomic Sci.">
        <title>Genomic Encyclopedia of Bacterial and Archaeal Type Strains, Phase III: the genomes of soil and plant-associated and newly described type strains.</title>
        <authorList>
            <person name="Whitman W.B."/>
            <person name="Woyke T."/>
            <person name="Klenk H.P."/>
            <person name="Zhou Y."/>
            <person name="Lilburn T.G."/>
            <person name="Beck B.J."/>
            <person name="De Vos P."/>
            <person name="Vandamme P."/>
            <person name="Eisen J.A."/>
            <person name="Garrity G."/>
            <person name="Hugenholtz P."/>
            <person name="Kyrpides N.C."/>
        </authorList>
    </citation>
    <scope>NUCLEOTIDE SEQUENCE [LARGE SCALE GENOMIC DNA]</scope>
    <source>
        <strain evidence="2 3">RF6</strain>
    </source>
</reference>
<dbReference type="Pfam" id="PF04213">
    <property type="entry name" value="HtaA"/>
    <property type="match status" value="1"/>
</dbReference>
<name>A0A4Q7TZW1_9MICO</name>
<dbReference type="Proteomes" id="UP000291832">
    <property type="component" value="Unassembled WGS sequence"/>
</dbReference>
<dbReference type="AlphaFoldDB" id="A0A4Q7TZW1"/>
<gene>
    <name evidence="2" type="ORF">EV139_0818</name>
</gene>
<comment type="caution">
    <text evidence="2">The sequence shown here is derived from an EMBL/GenBank/DDBJ whole genome shotgun (WGS) entry which is preliminary data.</text>
</comment>
<proteinExistence type="predicted"/>
<accession>A0A4Q7TZW1</accession>
<protein>
    <submittedName>
        <fullName evidence="2">Htaa protein</fullName>
    </submittedName>
</protein>
<feature type="domain" description="Htaa" evidence="1">
    <location>
        <begin position="16"/>
        <end position="158"/>
    </location>
</feature>
<evidence type="ECO:0000313" key="3">
    <source>
        <dbReference type="Proteomes" id="UP000291832"/>
    </source>
</evidence>
<dbReference type="InterPro" id="IPR007331">
    <property type="entry name" value="Htaa"/>
</dbReference>
<organism evidence="2 3">
    <name type="scientific">Leucobacter luti</name>
    <dbReference type="NCBI Taxonomy" id="340320"/>
    <lineage>
        <taxon>Bacteria</taxon>
        <taxon>Bacillati</taxon>
        <taxon>Actinomycetota</taxon>
        <taxon>Actinomycetes</taxon>
        <taxon>Micrococcales</taxon>
        <taxon>Microbacteriaceae</taxon>
        <taxon>Leucobacter</taxon>
    </lineage>
</organism>
<evidence type="ECO:0000259" key="1">
    <source>
        <dbReference type="Pfam" id="PF04213"/>
    </source>
</evidence>
<dbReference type="OrthoDB" id="7210788at2"/>
<sequence>MERTEQSQPTTPSPRKLRWGVKASLIAYVSGMSDGHVAATPPATVSDDGFAFPSDPAVAGESAPAPLHFRGTVTLSGHSGMLRLVFADPAITGANGGWTLTIADPHEPGARLPFASIAALVAGADETLRGTGLRLTEAGADLFFSGPYTAGTELDDFEIRPERGPQ</sequence>